<evidence type="ECO:0000256" key="9">
    <source>
        <dbReference type="ARBA" id="ARBA00022840"/>
    </source>
</evidence>
<feature type="domain" description="Response regulatory" evidence="16">
    <location>
        <begin position="630"/>
        <end position="746"/>
    </location>
</feature>
<keyword evidence="13" id="KW-0175">Coiled coil</keyword>
<dbReference type="GO" id="GO:0000155">
    <property type="term" value="F:phosphorelay sensor kinase activity"/>
    <property type="evidence" value="ECO:0007669"/>
    <property type="project" value="InterPro"/>
</dbReference>
<dbReference type="FunFam" id="3.30.565.10:FF:000010">
    <property type="entry name" value="Sensor histidine kinase RcsC"/>
    <property type="match status" value="1"/>
</dbReference>
<dbReference type="AlphaFoldDB" id="G0GC52"/>
<keyword evidence="4 12" id="KW-0597">Phosphoprotein</keyword>
<reference evidence="17 18" key="1">
    <citation type="submission" date="2011-06" db="EMBL/GenBank/DDBJ databases">
        <title>The complete genome of Spirochaeta thermophila DSM 6578.</title>
        <authorList>
            <consortium name="US DOE Joint Genome Institute (JGI-PGF)"/>
            <person name="Lucas S."/>
            <person name="Lapidus A."/>
            <person name="Bruce D."/>
            <person name="Goodwin L."/>
            <person name="Pitluck S."/>
            <person name="Peters L."/>
            <person name="Kyrpides N."/>
            <person name="Mavromatis K."/>
            <person name="Ivanova N."/>
            <person name="Mikailova N."/>
            <person name="Pagani I."/>
            <person name="Chertkov O."/>
            <person name="Detter J.C."/>
            <person name="Tapia R."/>
            <person name="Han C."/>
            <person name="Land M."/>
            <person name="Hauser L."/>
            <person name="Markowitz V."/>
            <person name="Cheng J.-F."/>
            <person name="Hugenholtz P."/>
            <person name="Woyke T."/>
            <person name="Wu D."/>
            <person name="Spring S."/>
            <person name="Merkhoffer B."/>
            <person name="Schneider S."/>
            <person name="Klenk H.-P."/>
            <person name="Eisen J.A."/>
        </authorList>
    </citation>
    <scope>NUCLEOTIDE SEQUENCE [LARGE SCALE GENOMIC DNA]</scope>
    <source>
        <strain evidence="18">ATCC 700085 / DSM 6578 / Z-1203</strain>
    </source>
</reference>
<dbReference type="CDD" id="cd00082">
    <property type="entry name" value="HisKA"/>
    <property type="match status" value="1"/>
</dbReference>
<dbReference type="InterPro" id="IPR011006">
    <property type="entry name" value="CheY-like_superfamily"/>
</dbReference>
<dbReference type="InterPro" id="IPR003594">
    <property type="entry name" value="HATPase_dom"/>
</dbReference>
<dbReference type="PANTHER" id="PTHR43047">
    <property type="entry name" value="TWO-COMPONENT HISTIDINE PROTEIN KINASE"/>
    <property type="match status" value="1"/>
</dbReference>
<evidence type="ECO:0000256" key="13">
    <source>
        <dbReference type="SAM" id="Coils"/>
    </source>
</evidence>
<comment type="subcellular location">
    <subcellularLocation>
        <location evidence="2">Membrane</location>
    </subcellularLocation>
</comment>
<dbReference type="InterPro" id="IPR005467">
    <property type="entry name" value="His_kinase_dom"/>
</dbReference>
<keyword evidence="11 14" id="KW-0472">Membrane</keyword>
<dbReference type="SMART" id="SM00387">
    <property type="entry name" value="HATPase_c"/>
    <property type="match status" value="1"/>
</dbReference>
<dbReference type="SMART" id="SM00448">
    <property type="entry name" value="REC"/>
    <property type="match status" value="1"/>
</dbReference>
<dbReference type="OrthoDB" id="6192248at2"/>
<keyword evidence="9" id="KW-0067">ATP-binding</keyword>
<dbReference type="InterPro" id="IPR000014">
    <property type="entry name" value="PAS"/>
</dbReference>
<evidence type="ECO:0000256" key="8">
    <source>
        <dbReference type="ARBA" id="ARBA00022777"/>
    </source>
</evidence>
<dbReference type="GO" id="GO:0016020">
    <property type="term" value="C:membrane"/>
    <property type="evidence" value="ECO:0007669"/>
    <property type="project" value="UniProtKB-SubCell"/>
</dbReference>
<dbReference type="InterPro" id="IPR036097">
    <property type="entry name" value="HisK_dim/P_sf"/>
</dbReference>
<keyword evidence="7" id="KW-0547">Nucleotide-binding</keyword>
<evidence type="ECO:0000256" key="4">
    <source>
        <dbReference type="ARBA" id="ARBA00022553"/>
    </source>
</evidence>
<dbReference type="Gene3D" id="1.10.287.130">
    <property type="match status" value="1"/>
</dbReference>
<dbReference type="Gene3D" id="3.30.450.20">
    <property type="entry name" value="PAS domain"/>
    <property type="match status" value="1"/>
</dbReference>
<keyword evidence="18" id="KW-1185">Reference proteome</keyword>
<dbReference type="FunFam" id="1.10.287.130:FF:000004">
    <property type="entry name" value="Ethylene receptor 1"/>
    <property type="match status" value="1"/>
</dbReference>
<dbReference type="KEGG" id="stq:Spith_0129"/>
<feature type="transmembrane region" description="Helical" evidence="14">
    <location>
        <begin position="183"/>
        <end position="211"/>
    </location>
</feature>
<feature type="transmembrane region" description="Helical" evidence="14">
    <location>
        <begin position="145"/>
        <end position="163"/>
    </location>
</feature>
<dbReference type="Gene3D" id="3.30.565.10">
    <property type="entry name" value="Histidine kinase-like ATPase, C-terminal domain"/>
    <property type="match status" value="1"/>
</dbReference>
<feature type="transmembrane region" description="Helical" evidence="14">
    <location>
        <begin position="65"/>
        <end position="81"/>
    </location>
</feature>
<evidence type="ECO:0000256" key="10">
    <source>
        <dbReference type="ARBA" id="ARBA00022989"/>
    </source>
</evidence>
<evidence type="ECO:0000256" key="1">
    <source>
        <dbReference type="ARBA" id="ARBA00000085"/>
    </source>
</evidence>
<protein>
    <recommendedName>
        <fullName evidence="3">histidine kinase</fullName>
        <ecNumber evidence="3">2.7.13.3</ecNumber>
    </recommendedName>
</protein>
<dbReference type="InterPro" id="IPR036890">
    <property type="entry name" value="HATPase_C_sf"/>
</dbReference>
<dbReference type="SUPFAM" id="SSF47384">
    <property type="entry name" value="Homodimeric domain of signal transducing histidine kinase"/>
    <property type="match status" value="1"/>
</dbReference>
<dbReference type="CDD" id="cd00130">
    <property type="entry name" value="PAS"/>
    <property type="match status" value="1"/>
</dbReference>
<feature type="modified residue" description="4-aspartylphosphate" evidence="12">
    <location>
        <position position="679"/>
    </location>
</feature>
<dbReference type="SUPFAM" id="SSF55874">
    <property type="entry name" value="ATPase domain of HSP90 chaperone/DNA topoisomerase II/histidine kinase"/>
    <property type="match status" value="1"/>
</dbReference>
<keyword evidence="8 17" id="KW-0418">Kinase</keyword>
<keyword evidence="5" id="KW-0808">Transferase</keyword>
<dbReference type="PROSITE" id="PS50109">
    <property type="entry name" value="HIS_KIN"/>
    <property type="match status" value="1"/>
</dbReference>
<evidence type="ECO:0000256" key="2">
    <source>
        <dbReference type="ARBA" id="ARBA00004370"/>
    </source>
</evidence>
<evidence type="ECO:0000256" key="3">
    <source>
        <dbReference type="ARBA" id="ARBA00012438"/>
    </source>
</evidence>
<dbReference type="STRING" id="869211.Spith_0129"/>
<gene>
    <name evidence="17" type="ordered locus">Spith_0129</name>
</gene>
<keyword evidence="6 14" id="KW-0812">Transmembrane</keyword>
<accession>G0GC52</accession>
<dbReference type="CDD" id="cd16922">
    <property type="entry name" value="HATPase_EvgS-ArcB-TorS-like"/>
    <property type="match status" value="1"/>
</dbReference>
<dbReference type="InterPro" id="IPR004358">
    <property type="entry name" value="Sig_transdc_His_kin-like_C"/>
</dbReference>
<dbReference type="Pfam" id="PF02518">
    <property type="entry name" value="HATPase_c"/>
    <property type="match status" value="1"/>
</dbReference>
<dbReference type="InterPro" id="IPR001789">
    <property type="entry name" value="Sig_transdc_resp-reg_receiver"/>
</dbReference>
<feature type="transmembrane region" description="Helical" evidence="14">
    <location>
        <begin position="39"/>
        <end position="59"/>
    </location>
</feature>
<proteinExistence type="predicted"/>
<dbReference type="EMBL" id="CP002903">
    <property type="protein sequence ID" value="AEJ60416.1"/>
    <property type="molecule type" value="Genomic_DNA"/>
</dbReference>
<evidence type="ECO:0000256" key="6">
    <source>
        <dbReference type="ARBA" id="ARBA00022692"/>
    </source>
</evidence>
<feature type="transmembrane region" description="Helical" evidence="14">
    <location>
        <begin position="118"/>
        <end position="138"/>
    </location>
</feature>
<feature type="transmembrane region" description="Helical" evidence="14">
    <location>
        <begin position="93"/>
        <end position="112"/>
    </location>
</feature>
<evidence type="ECO:0000259" key="15">
    <source>
        <dbReference type="PROSITE" id="PS50109"/>
    </source>
</evidence>
<dbReference type="Gene3D" id="3.40.50.2300">
    <property type="match status" value="1"/>
</dbReference>
<dbReference type="SUPFAM" id="SSF52172">
    <property type="entry name" value="CheY-like"/>
    <property type="match status" value="1"/>
</dbReference>
<sequence length="752" mass="84334">MKSLVSLISSQRLKQYLFGLPLLEEELLRGERLINRARVGVTLLLGLALLGYVALQGYVLPRVHGYGAVLLLLSVLHIIWVEWRIRKKKIEHIGYISISIDTVLVSGAFLVFVLRFPFVSLITLLYVMYFGMIFSSLARYSPLSTVYAGVCGAVGFSVVGFVLRESGSVGEGAPYFSFLLDPVGIVAGGAVLLFYSGLGAAYLVTVIDFIAKAARSEIQLKKSEERLEGIVQNIPGVILQLEMSVSGNIYYTYISDQAREIFGEKVDRILQNPFATLRFMPKEKLRAIVHTIRNLDRISVPLGWDVRLRTRRGYRWFRVTVSVTPSAEGTFYLNAIVLDTEEIHAYQERLKEAKEEAERADRAKSAFLATMSHELRTPLNGIIGMSELLMSSGLSGELVEYARTIQTAGENLLALINDILDVSQLESGKLKVERRPCDLKAVLLHVYKTLYPQTIHKSLRFVLEVASEVPAVVVSDEARLSQVLFNLVGNAIKFTSRGEVVLRVWMEEAEEGRAKIVFQVRDTGIGIPREELPRVFERFHQVDQGVTRRFQGSGLGLSIARDLVELMGGRIEVESEEGKGSCFTVRIPFQVPVSSARVLPFVRDGLEEKVEWRGSLGEEVVEDEEPGGFWVLVADDNEANRVLLHRMFSRMGGRVVTVENGKEAVERVRERSFDLVVLDYHMPVMDGVTAAGVMRREGSVGEGVLVVLTGQALAEDKEFFMREAFDDMLLKPVRLEDLRRLVERWVKGRKRT</sequence>
<evidence type="ECO:0000313" key="18">
    <source>
        <dbReference type="Proteomes" id="UP000007254"/>
    </source>
</evidence>
<dbReference type="RefSeq" id="WP_014623822.1">
    <property type="nucleotide sequence ID" value="NC_017583.1"/>
</dbReference>
<comment type="catalytic activity">
    <reaction evidence="1">
        <text>ATP + protein L-histidine = ADP + protein N-phospho-L-histidine.</text>
        <dbReference type="EC" id="2.7.13.3"/>
    </reaction>
</comment>
<dbReference type="PRINTS" id="PR00344">
    <property type="entry name" value="BCTRLSENSOR"/>
</dbReference>
<feature type="coiled-coil region" evidence="13">
    <location>
        <begin position="336"/>
        <end position="370"/>
    </location>
</feature>
<dbReference type="SUPFAM" id="SSF55785">
    <property type="entry name" value="PYP-like sensor domain (PAS domain)"/>
    <property type="match status" value="1"/>
</dbReference>
<organism evidence="17 18">
    <name type="scientific">Winmispira thermophila (strain ATCC 700085 / DSM 6578 / Z-1203)</name>
    <name type="common">Spirochaeta thermophila</name>
    <dbReference type="NCBI Taxonomy" id="869211"/>
    <lineage>
        <taxon>Bacteria</taxon>
        <taxon>Pseudomonadati</taxon>
        <taxon>Spirochaetota</taxon>
        <taxon>Spirochaetia</taxon>
        <taxon>Winmispirales</taxon>
        <taxon>Winmispiraceae</taxon>
        <taxon>Winmispira</taxon>
    </lineage>
</organism>
<evidence type="ECO:0000256" key="12">
    <source>
        <dbReference type="PROSITE-ProRule" id="PRU00169"/>
    </source>
</evidence>
<evidence type="ECO:0000256" key="11">
    <source>
        <dbReference type="ARBA" id="ARBA00023136"/>
    </source>
</evidence>
<dbReference type="InterPro" id="IPR035965">
    <property type="entry name" value="PAS-like_dom_sf"/>
</dbReference>
<dbReference type="Pfam" id="PF00072">
    <property type="entry name" value="Response_reg"/>
    <property type="match status" value="1"/>
</dbReference>
<evidence type="ECO:0000313" key="17">
    <source>
        <dbReference type="EMBL" id="AEJ60416.1"/>
    </source>
</evidence>
<dbReference type="SMART" id="SM00388">
    <property type="entry name" value="HisKA"/>
    <property type="match status" value="1"/>
</dbReference>
<dbReference type="Proteomes" id="UP000007254">
    <property type="component" value="Chromosome"/>
</dbReference>
<evidence type="ECO:0000259" key="16">
    <source>
        <dbReference type="PROSITE" id="PS50110"/>
    </source>
</evidence>
<keyword evidence="10 14" id="KW-1133">Transmembrane helix</keyword>
<dbReference type="InterPro" id="IPR003661">
    <property type="entry name" value="HisK_dim/P_dom"/>
</dbReference>
<dbReference type="HOGENOM" id="CLU_000445_114_15_12"/>
<dbReference type="GO" id="GO:0005524">
    <property type="term" value="F:ATP binding"/>
    <property type="evidence" value="ECO:0007669"/>
    <property type="project" value="UniProtKB-KW"/>
</dbReference>
<dbReference type="Pfam" id="PF00512">
    <property type="entry name" value="HisKA"/>
    <property type="match status" value="1"/>
</dbReference>
<evidence type="ECO:0000256" key="7">
    <source>
        <dbReference type="ARBA" id="ARBA00022741"/>
    </source>
</evidence>
<evidence type="ECO:0000256" key="5">
    <source>
        <dbReference type="ARBA" id="ARBA00022679"/>
    </source>
</evidence>
<evidence type="ECO:0000256" key="14">
    <source>
        <dbReference type="SAM" id="Phobius"/>
    </source>
</evidence>
<dbReference type="CDD" id="cd17546">
    <property type="entry name" value="REC_hyHK_CKI1_RcsC-like"/>
    <property type="match status" value="1"/>
</dbReference>
<feature type="domain" description="Histidine kinase" evidence="15">
    <location>
        <begin position="370"/>
        <end position="591"/>
    </location>
</feature>
<dbReference type="PROSITE" id="PS50110">
    <property type="entry name" value="RESPONSE_REGULATORY"/>
    <property type="match status" value="1"/>
</dbReference>
<dbReference type="EC" id="2.7.13.3" evidence="3"/>
<name>G0GC52_WINT7</name>